<dbReference type="EMBL" id="BTSX01000004">
    <property type="protein sequence ID" value="GMS94563.1"/>
    <property type="molecule type" value="Genomic_DNA"/>
</dbReference>
<evidence type="ECO:0000313" key="3">
    <source>
        <dbReference type="Proteomes" id="UP001432027"/>
    </source>
</evidence>
<dbReference type="InterPro" id="IPR019430">
    <property type="entry name" value="7TM_GPCR_serpentine_rcpt_Srx"/>
</dbReference>
<proteinExistence type="predicted"/>
<evidence type="ECO:0000259" key="1">
    <source>
        <dbReference type="Pfam" id="PF10328"/>
    </source>
</evidence>
<name>A0AAV5TJV4_9BILA</name>
<dbReference type="AlphaFoldDB" id="A0AAV5TJV4"/>
<protein>
    <recommendedName>
        <fullName evidence="1">7TM GPCR serpentine receptor class x (Srx) domain-containing protein</fullName>
    </recommendedName>
</protein>
<comment type="caution">
    <text evidence="2">The sequence shown here is derived from an EMBL/GenBank/DDBJ whole genome shotgun (WGS) entry which is preliminary data.</text>
</comment>
<feature type="domain" description="7TM GPCR serpentine receptor class x (Srx)" evidence="1">
    <location>
        <begin position="14"/>
        <end position="105"/>
    </location>
</feature>
<dbReference type="Proteomes" id="UP001432027">
    <property type="component" value="Unassembled WGS sequence"/>
</dbReference>
<reference evidence="2" key="1">
    <citation type="submission" date="2023-10" db="EMBL/GenBank/DDBJ databases">
        <title>Genome assembly of Pristionchus species.</title>
        <authorList>
            <person name="Yoshida K."/>
            <person name="Sommer R.J."/>
        </authorList>
    </citation>
    <scope>NUCLEOTIDE SEQUENCE</scope>
    <source>
        <strain evidence="2">RS0144</strain>
    </source>
</reference>
<gene>
    <name evidence="2" type="ORF">PENTCL1PPCAC_16739</name>
</gene>
<dbReference type="PANTHER" id="PTHR23017">
    <property type="entry name" value="SERPENTINE RECEPTOR, CLASS X"/>
    <property type="match status" value="1"/>
</dbReference>
<sequence length="133" mass="14794">YFVYLPKVVELGSVLALDVMTLVHLRLANSKTSSADINTPSSINRAVEIRLFKQAFSQSIPLISTFICFAVINPRVDDAFVKFLTSTFAWHLTHGIDGLIIDLFHTRLDLFRKRKENARSIGASSSLAPTTVV</sequence>
<dbReference type="PANTHER" id="PTHR23017:SF3">
    <property type="entry name" value="G-PROTEIN COUPLED RECEPTORS FAMILY 1 PROFILE DOMAIN-CONTAINING PROTEIN"/>
    <property type="match status" value="1"/>
</dbReference>
<keyword evidence="3" id="KW-1185">Reference proteome</keyword>
<accession>A0AAV5TJV4</accession>
<feature type="non-terminal residue" evidence="2">
    <location>
        <position position="1"/>
    </location>
</feature>
<organism evidence="2 3">
    <name type="scientific">Pristionchus entomophagus</name>
    <dbReference type="NCBI Taxonomy" id="358040"/>
    <lineage>
        <taxon>Eukaryota</taxon>
        <taxon>Metazoa</taxon>
        <taxon>Ecdysozoa</taxon>
        <taxon>Nematoda</taxon>
        <taxon>Chromadorea</taxon>
        <taxon>Rhabditida</taxon>
        <taxon>Rhabditina</taxon>
        <taxon>Diplogasteromorpha</taxon>
        <taxon>Diplogasteroidea</taxon>
        <taxon>Neodiplogasteridae</taxon>
        <taxon>Pristionchus</taxon>
    </lineage>
</organism>
<evidence type="ECO:0000313" key="2">
    <source>
        <dbReference type="EMBL" id="GMS94563.1"/>
    </source>
</evidence>
<dbReference type="Pfam" id="PF10328">
    <property type="entry name" value="7TM_GPCR_Srx"/>
    <property type="match status" value="1"/>
</dbReference>